<dbReference type="PROSITE" id="PS50005">
    <property type="entry name" value="TPR"/>
    <property type="match status" value="3"/>
</dbReference>
<dbReference type="InterPro" id="IPR019734">
    <property type="entry name" value="TPR_rpt"/>
</dbReference>
<keyword evidence="1" id="KW-0802">TPR repeat</keyword>
<evidence type="ECO:0000259" key="2">
    <source>
        <dbReference type="Pfam" id="PF12770"/>
    </source>
</evidence>
<feature type="repeat" description="TPR" evidence="1">
    <location>
        <begin position="184"/>
        <end position="217"/>
    </location>
</feature>
<gene>
    <name evidence="3" type="ORF">THII_1006</name>
</gene>
<feature type="domain" description="CHAT" evidence="2">
    <location>
        <begin position="579"/>
        <end position="655"/>
    </location>
</feature>
<dbReference type="Pfam" id="PF13181">
    <property type="entry name" value="TPR_8"/>
    <property type="match status" value="1"/>
</dbReference>
<dbReference type="InterPro" id="IPR024983">
    <property type="entry name" value="CHAT_dom"/>
</dbReference>
<evidence type="ECO:0000313" key="4">
    <source>
        <dbReference type="Proteomes" id="UP000031623"/>
    </source>
</evidence>
<organism evidence="3 4">
    <name type="scientific">Thioploca ingrica</name>
    <dbReference type="NCBI Taxonomy" id="40754"/>
    <lineage>
        <taxon>Bacteria</taxon>
        <taxon>Pseudomonadati</taxon>
        <taxon>Pseudomonadota</taxon>
        <taxon>Gammaproteobacteria</taxon>
        <taxon>Thiotrichales</taxon>
        <taxon>Thiotrichaceae</taxon>
        <taxon>Thioploca</taxon>
    </lineage>
</organism>
<evidence type="ECO:0000256" key="1">
    <source>
        <dbReference type="PROSITE-ProRule" id="PRU00339"/>
    </source>
</evidence>
<keyword evidence="4" id="KW-1185">Reference proteome</keyword>
<dbReference type="PANTHER" id="PTHR10098">
    <property type="entry name" value="RAPSYN-RELATED"/>
    <property type="match status" value="1"/>
</dbReference>
<dbReference type="EMBL" id="AP014633">
    <property type="protein sequence ID" value="BAP55303.1"/>
    <property type="molecule type" value="Genomic_DNA"/>
</dbReference>
<proteinExistence type="predicted"/>
<dbReference type="SMART" id="SM00028">
    <property type="entry name" value="TPR"/>
    <property type="match status" value="7"/>
</dbReference>
<dbReference type="HOGENOM" id="CLU_360129_0_0_6"/>
<feature type="repeat" description="TPR" evidence="1">
    <location>
        <begin position="66"/>
        <end position="99"/>
    </location>
</feature>
<dbReference type="AlphaFoldDB" id="A0A090AC94"/>
<dbReference type="Gene3D" id="1.25.40.10">
    <property type="entry name" value="Tetratricopeptide repeat domain"/>
    <property type="match status" value="3"/>
</dbReference>
<dbReference type="Proteomes" id="UP000031623">
    <property type="component" value="Chromosome"/>
</dbReference>
<dbReference type="Pfam" id="PF13424">
    <property type="entry name" value="TPR_12"/>
    <property type="match status" value="2"/>
</dbReference>
<dbReference type="Pfam" id="PF13176">
    <property type="entry name" value="TPR_7"/>
    <property type="match status" value="1"/>
</dbReference>
<accession>A0A090AC94</accession>
<sequence length="777" mass="89698">MVSFCLLLVYLLINQDEINPTRTLEEELAELVQKGEQAGYEYTIALPLWQKGLELAKKSHYQADMARFNAKLGEAYNKLGQYDQARLYLDQALTIYRDNQKVDNDKSFQGEKNVFGNLGNLKVNNNEHLLSNNQNDSGKSEDRWFSWLYNPVKMYWNRIYRGGLTANRDISKQLDNNQLIKNQCQVLKELGILYRSLARYEQAVDYFQQAIDNYHQIEELTGKAAIFTEMAVVDYHQQQYDSALEKLATALDIYSKSKDNQGIGEVFTQIGIIYRGQQKYLQAIEKLDDAFKITTEPSKKGDILVQKGITYRENKQYDEAISSLERARFFYSNSENKNYIGESEALMQMGLLEYTRNQYKAAIDYFTLALDLSNKINNRQGQWDNLVQLARLYRQQGENETALNQFWQALAVDMADDSVFVMTRSAIYDEMIQFLQPTKAVHKSVTTPTDYYQGLKVFELKINRLFSGWFSQYKLRLPTEPVADLTTTAKELLPSEIFFIYNIMADKTLLWVITGGEQGELLQFTLSITAAKIIQQINSLYDRGIQPALLELGYQQTPTDKQLAATLRYSLRYFVDTSYNLYGQLFPRAVQQLLDKIKPQTVYIIPTGPLCYLPFEALVTQKRYDIPHYLIQNYTLAYIPSVTLFSKWRHQLIKQPTQFHDNCKTVSAQQAKELFQKSPLQSGCLAKLTQPIKDKENICNISASLMSLGIPNTVLKLWSSVNDSTLEVEAVKVSDTEIQRSLIEQVRQAKLAVLENKKSFYYHPYFWANSLVYGVEM</sequence>
<protein>
    <recommendedName>
        <fullName evidence="2">CHAT domain-containing protein</fullName>
    </recommendedName>
</protein>
<reference evidence="3" key="1">
    <citation type="journal article" date="2014" name="ISME J.">
        <title>Ecophysiology of Thioploca ingrica as revealed by the complete genome sequence supplemented with proteomic evidence.</title>
        <authorList>
            <person name="Kojima H."/>
            <person name="Ogura Y."/>
            <person name="Yamamoto N."/>
            <person name="Togashi T."/>
            <person name="Mori H."/>
            <person name="Watanabe T."/>
            <person name="Nemoto F."/>
            <person name="Kurokawa K."/>
            <person name="Hayashi T."/>
            <person name="Fukui M."/>
        </authorList>
    </citation>
    <scope>NUCLEOTIDE SEQUENCE [LARGE SCALE GENOMIC DNA]</scope>
</reference>
<evidence type="ECO:0000313" key="3">
    <source>
        <dbReference type="EMBL" id="BAP55303.1"/>
    </source>
</evidence>
<dbReference type="InterPro" id="IPR011990">
    <property type="entry name" value="TPR-like_helical_dom_sf"/>
</dbReference>
<dbReference type="SUPFAM" id="SSF48452">
    <property type="entry name" value="TPR-like"/>
    <property type="match status" value="2"/>
</dbReference>
<dbReference type="STRING" id="40754.THII_1006"/>
<feature type="repeat" description="TPR" evidence="1">
    <location>
        <begin position="343"/>
        <end position="376"/>
    </location>
</feature>
<dbReference type="KEGG" id="tig:THII_1006"/>
<name>A0A090AC94_9GAMM</name>
<dbReference type="Pfam" id="PF12770">
    <property type="entry name" value="CHAT"/>
    <property type="match status" value="1"/>
</dbReference>